<dbReference type="AlphaFoldDB" id="A0AAE0A994"/>
<dbReference type="EMBL" id="JANJYJ010000006">
    <property type="protein sequence ID" value="KAK3206079.1"/>
    <property type="molecule type" value="Genomic_DNA"/>
</dbReference>
<accession>A0AAE0A994</accession>
<name>A0AAE0A994_9ROSI</name>
<dbReference type="Pfam" id="PF23247">
    <property type="entry name" value="LRR_RPS2"/>
    <property type="match status" value="1"/>
</dbReference>
<dbReference type="PANTHER" id="PTHR33463">
    <property type="entry name" value="NB-ARC DOMAIN-CONTAINING PROTEIN-RELATED"/>
    <property type="match status" value="1"/>
</dbReference>
<feature type="domain" description="Disease resistance protein At4g27190-like leucine-rich repeats" evidence="2">
    <location>
        <begin position="148"/>
        <end position="252"/>
    </location>
</feature>
<organism evidence="3 4">
    <name type="scientific">Dipteronia sinensis</name>
    <dbReference type="NCBI Taxonomy" id="43782"/>
    <lineage>
        <taxon>Eukaryota</taxon>
        <taxon>Viridiplantae</taxon>
        <taxon>Streptophyta</taxon>
        <taxon>Embryophyta</taxon>
        <taxon>Tracheophyta</taxon>
        <taxon>Spermatophyta</taxon>
        <taxon>Magnoliopsida</taxon>
        <taxon>eudicotyledons</taxon>
        <taxon>Gunneridae</taxon>
        <taxon>Pentapetalae</taxon>
        <taxon>rosids</taxon>
        <taxon>malvids</taxon>
        <taxon>Sapindales</taxon>
        <taxon>Sapindaceae</taxon>
        <taxon>Hippocastanoideae</taxon>
        <taxon>Acereae</taxon>
        <taxon>Dipteronia</taxon>
    </lineage>
</organism>
<evidence type="ECO:0000256" key="1">
    <source>
        <dbReference type="ARBA" id="ARBA00022821"/>
    </source>
</evidence>
<reference evidence="3" key="1">
    <citation type="journal article" date="2023" name="Plant J.">
        <title>Genome sequences and population genomics provide insights into the demographic history, inbreeding, and mutation load of two 'living fossil' tree species of Dipteronia.</title>
        <authorList>
            <person name="Feng Y."/>
            <person name="Comes H.P."/>
            <person name="Chen J."/>
            <person name="Zhu S."/>
            <person name="Lu R."/>
            <person name="Zhang X."/>
            <person name="Li P."/>
            <person name="Qiu J."/>
            <person name="Olsen K.M."/>
            <person name="Qiu Y."/>
        </authorList>
    </citation>
    <scope>NUCLEOTIDE SEQUENCE</scope>
    <source>
        <strain evidence="3">NBL</strain>
    </source>
</reference>
<dbReference type="InterPro" id="IPR032675">
    <property type="entry name" value="LRR_dom_sf"/>
</dbReference>
<proteinExistence type="predicted"/>
<sequence>MPTSTSTLVHFQVPLTNLERLWLDWKWIEKEALQAKLPEYSCKLKALTFNGFRKGADICVFCFLNKLPNLENLQVTEGFFKEVFLSEGLGCEEEHVETPSKLRYLRLFDMYDSLHLWEENSLCSKVFQNLAILEVVCCSNLKSLVPSHVSFQNLTTLEVIECNKLLNLVAVLTAKSLVQLTKLSISECKMIEEIIIHEGDEVEDLIIFKKLRYVELKSLPSLTSFYSGNYTIEFQSLQQVVVRECPKMQIFSRGILNTPRLHTLQTTEAEGYGFWEGSLNTTIEHLFIENGQSSKEN</sequence>
<gene>
    <name evidence="3" type="ORF">Dsin_020125</name>
</gene>
<keyword evidence="1" id="KW-0611">Plant defense</keyword>
<dbReference type="Gene3D" id="3.80.10.10">
    <property type="entry name" value="Ribonuclease Inhibitor"/>
    <property type="match status" value="1"/>
</dbReference>
<dbReference type="Proteomes" id="UP001281410">
    <property type="component" value="Unassembled WGS sequence"/>
</dbReference>
<dbReference type="SUPFAM" id="SSF52047">
    <property type="entry name" value="RNI-like"/>
    <property type="match status" value="1"/>
</dbReference>
<dbReference type="InterPro" id="IPR050905">
    <property type="entry name" value="Plant_NBS-LRR"/>
</dbReference>
<evidence type="ECO:0000313" key="3">
    <source>
        <dbReference type="EMBL" id="KAK3206079.1"/>
    </source>
</evidence>
<dbReference type="InterPro" id="IPR057135">
    <property type="entry name" value="At4g27190-like_LRR"/>
</dbReference>
<dbReference type="PANTHER" id="PTHR33463:SF204">
    <property type="entry name" value="NB-ARC DOMAIN-CONTAINING PROTEIN"/>
    <property type="match status" value="1"/>
</dbReference>
<evidence type="ECO:0000259" key="2">
    <source>
        <dbReference type="Pfam" id="PF23247"/>
    </source>
</evidence>
<keyword evidence="4" id="KW-1185">Reference proteome</keyword>
<comment type="caution">
    <text evidence="3">The sequence shown here is derived from an EMBL/GenBank/DDBJ whole genome shotgun (WGS) entry which is preliminary data.</text>
</comment>
<protein>
    <recommendedName>
        <fullName evidence="2">Disease resistance protein At4g27190-like leucine-rich repeats domain-containing protein</fullName>
    </recommendedName>
</protein>
<evidence type="ECO:0000313" key="4">
    <source>
        <dbReference type="Proteomes" id="UP001281410"/>
    </source>
</evidence>